<dbReference type="GO" id="GO:0003723">
    <property type="term" value="F:RNA binding"/>
    <property type="evidence" value="ECO:0007669"/>
    <property type="project" value="UniProtKB-KW"/>
</dbReference>
<dbReference type="Pfam" id="PF00849">
    <property type="entry name" value="PseudoU_synth_2"/>
    <property type="match status" value="1"/>
</dbReference>
<comment type="similarity">
    <text evidence="1 5">Belongs to the pseudouridine synthase RsuA family.</text>
</comment>
<dbReference type="InterPro" id="IPR002942">
    <property type="entry name" value="S4_RNA-bd"/>
</dbReference>
<reference evidence="7" key="1">
    <citation type="submission" date="2016-09" db="EMBL/GenBank/DDBJ databases">
        <title>Draft genome of thermotolerant cyanobacterium Desertifilum sp. strain IPPAS B-1220.</title>
        <authorList>
            <person name="Sinetova M.A."/>
            <person name="Bolakhan K."/>
            <person name="Zayadan B.K."/>
            <person name="Mironov K.S."/>
            <person name="Ustinova V."/>
            <person name="Kupriyanova E.V."/>
            <person name="Sidorov R.A."/>
            <person name="Skrypnik A.N."/>
            <person name="Gogoleva N.E."/>
            <person name="Gogolev Y.V."/>
            <person name="Los D.A."/>
        </authorList>
    </citation>
    <scope>NUCLEOTIDE SEQUENCE [LARGE SCALE GENOMIC DNA]</scope>
    <source>
        <strain evidence="7">IPPAS B-1220</strain>
    </source>
</reference>
<dbReference type="GO" id="GO:0120159">
    <property type="term" value="F:rRNA pseudouridine synthase activity"/>
    <property type="evidence" value="ECO:0007669"/>
    <property type="project" value="UniProtKB-ARBA"/>
</dbReference>
<dbReference type="PANTHER" id="PTHR47683:SF2">
    <property type="entry name" value="RNA-BINDING S4 DOMAIN-CONTAINING PROTEIN"/>
    <property type="match status" value="1"/>
</dbReference>
<dbReference type="RefSeq" id="WP_069965891.1">
    <property type="nucleotide sequence ID" value="NZ_CM124774.1"/>
</dbReference>
<dbReference type="SUPFAM" id="SSF55174">
    <property type="entry name" value="Alpha-L RNA-binding motif"/>
    <property type="match status" value="1"/>
</dbReference>
<dbReference type="OrthoDB" id="9807213at2"/>
<dbReference type="SUPFAM" id="SSF55120">
    <property type="entry name" value="Pseudouridine synthase"/>
    <property type="match status" value="1"/>
</dbReference>
<evidence type="ECO:0000259" key="6">
    <source>
        <dbReference type="SMART" id="SM00363"/>
    </source>
</evidence>
<dbReference type="Gene3D" id="3.10.290.10">
    <property type="entry name" value="RNA-binding S4 domain"/>
    <property type="match status" value="1"/>
</dbReference>
<keyword evidence="3 5" id="KW-0413">Isomerase</keyword>
<dbReference type="PROSITE" id="PS01149">
    <property type="entry name" value="PSI_RSU"/>
    <property type="match status" value="1"/>
</dbReference>
<dbReference type="FunFam" id="3.30.70.1560:FF:000001">
    <property type="entry name" value="Pseudouridine synthase"/>
    <property type="match status" value="1"/>
</dbReference>
<evidence type="ECO:0000313" key="7">
    <source>
        <dbReference type="EMBL" id="OEJ76538.1"/>
    </source>
</evidence>
<evidence type="ECO:0000256" key="4">
    <source>
        <dbReference type="PROSITE-ProRule" id="PRU00182"/>
    </source>
</evidence>
<comment type="caution">
    <text evidence="7">The sequence shown here is derived from an EMBL/GenBank/DDBJ whole genome shotgun (WGS) entry which is preliminary data.</text>
</comment>
<dbReference type="PANTHER" id="PTHR47683">
    <property type="entry name" value="PSEUDOURIDINE SYNTHASE FAMILY PROTEIN-RELATED"/>
    <property type="match status" value="1"/>
</dbReference>
<dbReference type="EMBL" id="MJGC01000037">
    <property type="protein sequence ID" value="OEJ76538.1"/>
    <property type="molecule type" value="Genomic_DNA"/>
</dbReference>
<dbReference type="Pfam" id="PF01479">
    <property type="entry name" value="S4"/>
    <property type="match status" value="1"/>
</dbReference>
<dbReference type="InterPro" id="IPR000748">
    <property type="entry name" value="PsdUridine_synth_RsuA/RluB/E/F"/>
</dbReference>
<name>A0A1E5QPG5_9CYAN</name>
<evidence type="ECO:0000256" key="3">
    <source>
        <dbReference type="ARBA" id="ARBA00023235"/>
    </source>
</evidence>
<dbReference type="CDD" id="cd00165">
    <property type="entry name" value="S4"/>
    <property type="match status" value="1"/>
</dbReference>
<evidence type="ECO:0000256" key="1">
    <source>
        <dbReference type="ARBA" id="ARBA00008348"/>
    </source>
</evidence>
<gene>
    <name evidence="7" type="ORF">BH720_04105</name>
</gene>
<dbReference type="NCBIfam" id="TIGR00093">
    <property type="entry name" value="pseudouridine synthase"/>
    <property type="match status" value="1"/>
</dbReference>
<dbReference type="EC" id="5.4.99.-" evidence="5"/>
<feature type="domain" description="RNA-binding S4" evidence="6">
    <location>
        <begin position="3"/>
        <end position="62"/>
    </location>
</feature>
<evidence type="ECO:0000256" key="5">
    <source>
        <dbReference type="RuleBase" id="RU003887"/>
    </source>
</evidence>
<evidence type="ECO:0000256" key="2">
    <source>
        <dbReference type="ARBA" id="ARBA00022884"/>
    </source>
</evidence>
<dbReference type="GO" id="GO:0005829">
    <property type="term" value="C:cytosol"/>
    <property type="evidence" value="ECO:0007669"/>
    <property type="project" value="UniProtKB-ARBA"/>
</dbReference>
<dbReference type="PROSITE" id="PS50889">
    <property type="entry name" value="S4"/>
    <property type="match status" value="1"/>
</dbReference>
<sequence length="259" mass="29166">MHERLHKILSRWGVASRRHAEQMILAGRVRLNGTVVEQLGQKADPERDAIEVDGTLIADKRQPQRLYLLLHKPVGVVSTCRDPQNRRTVLELLPPNLRNHQGIHPVGRLDADSSGALLLTNDGDLTFGLTHPRHSVPKTYRVWVKGSPPETVLQAWRTGVILSGRKTAPAQVKVLESKAEETLLEIILREGRNRQIRRVAEQLGYPVVHLHRIAIGSIHLRQLPTGQYRMLSQAEVQLLKQKIQSAAVKRRAGGKERNL</sequence>
<accession>A0A1E5QPG5</accession>
<dbReference type="GO" id="GO:0000455">
    <property type="term" value="P:enzyme-directed rRNA pseudouridine synthesis"/>
    <property type="evidence" value="ECO:0007669"/>
    <property type="project" value="UniProtKB-ARBA"/>
</dbReference>
<keyword evidence="2 4" id="KW-0694">RNA-binding</keyword>
<dbReference type="CDD" id="cd02870">
    <property type="entry name" value="PseudoU_synth_RsuA_like"/>
    <property type="match status" value="1"/>
</dbReference>
<organism evidence="7">
    <name type="scientific">Desertifilum tharense IPPAS B-1220</name>
    <dbReference type="NCBI Taxonomy" id="1781255"/>
    <lineage>
        <taxon>Bacteria</taxon>
        <taxon>Bacillati</taxon>
        <taxon>Cyanobacteriota</taxon>
        <taxon>Cyanophyceae</taxon>
        <taxon>Desertifilales</taxon>
        <taxon>Desertifilaceae</taxon>
        <taxon>Desertifilum</taxon>
    </lineage>
</organism>
<proteinExistence type="inferred from homology"/>
<protein>
    <recommendedName>
        <fullName evidence="5">Pseudouridine synthase</fullName>
        <ecNumber evidence="5">5.4.99.-</ecNumber>
    </recommendedName>
</protein>
<dbReference type="AlphaFoldDB" id="A0A1E5QPG5"/>
<dbReference type="STRING" id="1781255.BH720_04105"/>
<dbReference type="InterPro" id="IPR050343">
    <property type="entry name" value="RsuA_PseudoU_synthase"/>
</dbReference>
<dbReference type="FunFam" id="3.10.290.10:FF:000003">
    <property type="entry name" value="Pseudouridine synthase"/>
    <property type="match status" value="1"/>
</dbReference>
<dbReference type="InterPro" id="IPR020103">
    <property type="entry name" value="PsdUridine_synth_cat_dom_sf"/>
</dbReference>
<dbReference type="Gene3D" id="3.30.2350.10">
    <property type="entry name" value="Pseudouridine synthase"/>
    <property type="match status" value="1"/>
</dbReference>
<dbReference type="InterPro" id="IPR036986">
    <property type="entry name" value="S4_RNA-bd_sf"/>
</dbReference>
<dbReference type="SMART" id="SM00363">
    <property type="entry name" value="S4"/>
    <property type="match status" value="1"/>
</dbReference>
<dbReference type="InterPro" id="IPR018496">
    <property type="entry name" value="PsdUridine_synth_RsuA/RluB_CS"/>
</dbReference>
<dbReference type="InterPro" id="IPR006145">
    <property type="entry name" value="PsdUridine_synth_RsuA/RluA"/>
</dbReference>